<sequence length="367" mass="41018">MIRVFMAGCDINRSPLSYRALAPLFEGAVERVARPEQADLYLFTRGLGIRDAPRDLVMDWRARRRPVVLLSEEPFWDTTCTRRPLERDIVIDTAFGALPVVQLNHHTSAIFRFARIPYYLLTNNRFVNAYRWRFARNAARGAGHWKRAFADRAVDLTFMFERRMGAPYDGRWPAGDTIALCDWRSRMALACDTGAVERLGQSWQGGISRFQLNNWHFDKLMRLDDHCRSMGAIENTHQPGYLTEKLFDAFACGARPLYVAGPGHRVHDLGLPPAAWLNLYGLSPQEAAARAAVPFVDDGFRDAYHAAQVRLAALFGDTGALLAERTRLRAALLAELQGVLDRAAALPGGDPSCDPGQSAVSKGTSTR</sequence>
<gene>
    <name evidence="2" type="ORF">SAMN05216236_1411</name>
</gene>
<dbReference type="Gene3D" id="3.40.50.11660">
    <property type="entry name" value="Glycosyl transferase family 10, C-terminal domain"/>
    <property type="match status" value="1"/>
</dbReference>
<evidence type="ECO:0000313" key="3">
    <source>
        <dbReference type="Proteomes" id="UP000182466"/>
    </source>
</evidence>
<accession>A0A1I7E1R5</accession>
<keyword evidence="3" id="KW-1185">Reference proteome</keyword>
<feature type="region of interest" description="Disordered" evidence="1">
    <location>
        <begin position="347"/>
        <end position="367"/>
    </location>
</feature>
<dbReference type="AlphaFoldDB" id="A0A1I7E1R5"/>
<name>A0A1I7E1R5_9RHOB</name>
<dbReference type="InterPro" id="IPR038577">
    <property type="entry name" value="GT10-like_C_sf"/>
</dbReference>
<dbReference type="SUPFAM" id="SSF53756">
    <property type="entry name" value="UDP-Glycosyltransferase/glycogen phosphorylase"/>
    <property type="match status" value="1"/>
</dbReference>
<evidence type="ECO:0008006" key="4">
    <source>
        <dbReference type="Google" id="ProtNLM"/>
    </source>
</evidence>
<feature type="compositionally biased region" description="Polar residues" evidence="1">
    <location>
        <begin position="358"/>
        <end position="367"/>
    </location>
</feature>
<dbReference type="OrthoDB" id="5291101at2"/>
<dbReference type="RefSeq" id="WP_139236577.1">
    <property type="nucleotide sequence ID" value="NZ_FPAW01000041.1"/>
</dbReference>
<protein>
    <recommendedName>
        <fullName evidence="4">Glycosyltransferase family 10 (Fucosyltransferase) C-term</fullName>
    </recommendedName>
</protein>
<reference evidence="2 3" key="1">
    <citation type="submission" date="2016-10" db="EMBL/GenBank/DDBJ databases">
        <authorList>
            <person name="de Groot N.N."/>
        </authorList>
    </citation>
    <scope>NUCLEOTIDE SEQUENCE [LARGE SCALE GENOMIC DNA]</scope>
    <source>
        <strain evidence="2 3">CGMCC 1.10959</strain>
    </source>
</reference>
<dbReference type="EMBL" id="FPAW01000041">
    <property type="protein sequence ID" value="SFU17844.1"/>
    <property type="molecule type" value="Genomic_DNA"/>
</dbReference>
<dbReference type="STRING" id="999627.SAMN05216236_1411"/>
<evidence type="ECO:0000313" key="2">
    <source>
        <dbReference type="EMBL" id="SFU17844.1"/>
    </source>
</evidence>
<organism evidence="2 3">
    <name type="scientific">Sedimentitalea nanhaiensis</name>
    <dbReference type="NCBI Taxonomy" id="999627"/>
    <lineage>
        <taxon>Bacteria</taxon>
        <taxon>Pseudomonadati</taxon>
        <taxon>Pseudomonadota</taxon>
        <taxon>Alphaproteobacteria</taxon>
        <taxon>Rhodobacterales</taxon>
        <taxon>Paracoccaceae</taxon>
        <taxon>Sedimentitalea</taxon>
    </lineage>
</organism>
<dbReference type="Proteomes" id="UP000182466">
    <property type="component" value="Unassembled WGS sequence"/>
</dbReference>
<evidence type="ECO:0000256" key="1">
    <source>
        <dbReference type="SAM" id="MobiDB-lite"/>
    </source>
</evidence>
<proteinExistence type="predicted"/>